<proteinExistence type="predicted"/>
<organism evidence="1 2">
    <name type="scientific">Setaria digitata</name>
    <dbReference type="NCBI Taxonomy" id="48799"/>
    <lineage>
        <taxon>Eukaryota</taxon>
        <taxon>Metazoa</taxon>
        <taxon>Ecdysozoa</taxon>
        <taxon>Nematoda</taxon>
        <taxon>Chromadorea</taxon>
        <taxon>Rhabditida</taxon>
        <taxon>Spirurina</taxon>
        <taxon>Spiruromorpha</taxon>
        <taxon>Filarioidea</taxon>
        <taxon>Setariidae</taxon>
        <taxon>Setaria</taxon>
    </lineage>
</organism>
<keyword evidence="1" id="KW-1185">Reference proteome</keyword>
<dbReference type="WBParaSite" id="sdigi.contig811.g9805.t1">
    <property type="protein sequence ID" value="sdigi.contig811.g9805.t1"/>
    <property type="gene ID" value="sdigi.contig811.g9805"/>
</dbReference>
<evidence type="ECO:0000313" key="2">
    <source>
        <dbReference type="WBParaSite" id="sdigi.contig811.g9805.t1"/>
    </source>
</evidence>
<reference evidence="2" key="1">
    <citation type="submission" date="2022-11" db="UniProtKB">
        <authorList>
            <consortium name="WormBaseParasite"/>
        </authorList>
    </citation>
    <scope>IDENTIFICATION</scope>
</reference>
<accession>A0A915Q5N1</accession>
<protein>
    <submittedName>
        <fullName evidence="2">Uncharacterized protein</fullName>
    </submittedName>
</protein>
<sequence length="395" mass="42915">MLLCCNPGEVLCQVMDYTHVITVWTGDVNADANYTPIPAGIAFFCETPSILYTVLSNNGNVSGKTNYPLCFGSKIKELKSQRCILLQLISSIDDYAYDLIGNGFFGQNKIPPYLFRYATKENCSFTVRTFAGTRFGSHRSRPDHKAMRRIQHAAAFLAVTNESTTLVYYNQSCAKTPTIGAISAQESNYNAAMPLTTSSDVITEPLTPTDSKNPILTSPLTISNISLASIGNNTGCIANQPYPLSTTLEAYDDFGPRNHHIPASSNMKMDLMNAGFPACGENNKFCLTNSHNPRTFIAGNCIPYAYSTGSSGRSFSCAVKPNDSTTENPSFLSFPASLTNLNNIVPSRNPENLIHNLESNSPSVDGVQFDISRMSLADEMVSMASKSVSGETKIN</sequence>
<dbReference type="AlphaFoldDB" id="A0A915Q5N1"/>
<evidence type="ECO:0000313" key="1">
    <source>
        <dbReference type="Proteomes" id="UP000887581"/>
    </source>
</evidence>
<name>A0A915Q5N1_9BILA</name>
<dbReference type="Proteomes" id="UP000887581">
    <property type="component" value="Unplaced"/>
</dbReference>